<name>A0A2S0RGC4_9FLAO</name>
<sequence length="518" mass="55787">MKNFKYLIGLFLSAITLSCSGDNDSGTQFLDDVAAPTNISALFTISHDNSGKVRIRPNGEGVSAYEIYFGDDTAEPATVAPGQDFEHIYAEGNYTVKIVAMTVNGKTTEYTQDLDVTFVAPENLQMSAVATVGNAYELNVTASANFETYFEATFGESPDEEPVQFNEGQTVSHTYAAVGIYTITVTAFSGGAATTQTTQQVTVYDPLLLPVNFESPTLNYAFGDFGGAVSAVADNPSISGINTSARVGRLTKNPGAEVWAGVTLPLDLPIDFSSMTKISIKTYSPAPGKIVKLKLENLNNANINIEKDMTTTVANGWETLTYDFAGINNANNYQRLVIFYDFGNAGTGSTFYFDDIMQTTGAAQVVLPLTFQNLALTYTFTGFGGANTTVENNPSPAGINTSTRVAKLVKNSGSEVWAGSFINLQQPIDFSSLHKIKMKVWSPQSGIVVKLKLENFANPNINTELDATTTTSNGWEELTYDFAGINNANAYQRVVVFFAFGTAGTGASYYFDDIQLSN</sequence>
<dbReference type="InterPro" id="IPR013783">
    <property type="entry name" value="Ig-like_fold"/>
</dbReference>
<dbReference type="SUPFAM" id="SSF49299">
    <property type="entry name" value="PKD domain"/>
    <property type="match status" value="1"/>
</dbReference>
<dbReference type="InterPro" id="IPR035986">
    <property type="entry name" value="PKD_dom_sf"/>
</dbReference>
<evidence type="ECO:0000313" key="4">
    <source>
        <dbReference type="Proteomes" id="UP000244193"/>
    </source>
</evidence>
<dbReference type="InterPro" id="IPR022409">
    <property type="entry name" value="PKD/Chitinase_dom"/>
</dbReference>
<dbReference type="Proteomes" id="UP000244193">
    <property type="component" value="Chromosome"/>
</dbReference>
<dbReference type="InterPro" id="IPR000601">
    <property type="entry name" value="PKD_dom"/>
</dbReference>
<proteinExistence type="predicted"/>
<reference evidence="3 4" key="1">
    <citation type="submission" date="2018-04" db="EMBL/GenBank/DDBJ databases">
        <title>Genome sequencing of Flavobacterium sp. HYN0048.</title>
        <authorList>
            <person name="Yi H."/>
            <person name="Baek C."/>
        </authorList>
    </citation>
    <scope>NUCLEOTIDE SEQUENCE [LARGE SCALE GENOMIC DNA]</scope>
    <source>
        <strain evidence="3 4">HYN0048</strain>
    </source>
</reference>
<dbReference type="Gene3D" id="2.60.40.10">
    <property type="entry name" value="Immunoglobulins"/>
    <property type="match status" value="1"/>
</dbReference>
<evidence type="ECO:0000256" key="1">
    <source>
        <dbReference type="SAM" id="SignalP"/>
    </source>
</evidence>
<evidence type="ECO:0000259" key="2">
    <source>
        <dbReference type="PROSITE" id="PS50093"/>
    </source>
</evidence>
<dbReference type="Pfam" id="PF00801">
    <property type="entry name" value="PKD"/>
    <property type="match status" value="1"/>
</dbReference>
<organism evidence="3 4">
    <name type="scientific">Flavobacterium magnum</name>
    <dbReference type="NCBI Taxonomy" id="2162713"/>
    <lineage>
        <taxon>Bacteria</taxon>
        <taxon>Pseudomonadati</taxon>
        <taxon>Bacteroidota</taxon>
        <taxon>Flavobacteriia</taxon>
        <taxon>Flavobacteriales</taxon>
        <taxon>Flavobacteriaceae</taxon>
        <taxon>Flavobacterium</taxon>
    </lineage>
</organism>
<dbReference type="SMART" id="SM00089">
    <property type="entry name" value="PKD"/>
    <property type="match status" value="2"/>
</dbReference>
<feature type="domain" description="PKD" evidence="2">
    <location>
        <begin position="150"/>
        <end position="203"/>
    </location>
</feature>
<feature type="signal peptide" evidence="1">
    <location>
        <begin position="1"/>
        <end position="21"/>
    </location>
</feature>
<dbReference type="PROSITE" id="PS50093">
    <property type="entry name" value="PKD"/>
    <property type="match status" value="1"/>
</dbReference>
<dbReference type="AlphaFoldDB" id="A0A2S0RGC4"/>
<dbReference type="EMBL" id="CP028811">
    <property type="protein sequence ID" value="AWA30813.1"/>
    <property type="molecule type" value="Genomic_DNA"/>
</dbReference>
<accession>A0A2S0RGC4</accession>
<dbReference type="Gene3D" id="2.60.120.260">
    <property type="entry name" value="Galactose-binding domain-like"/>
    <property type="match status" value="2"/>
</dbReference>
<feature type="chain" id="PRO_5015677390" description="PKD domain-containing protein" evidence="1">
    <location>
        <begin position="22"/>
        <end position="518"/>
    </location>
</feature>
<evidence type="ECO:0000313" key="3">
    <source>
        <dbReference type="EMBL" id="AWA30813.1"/>
    </source>
</evidence>
<dbReference type="RefSeq" id="WP_108372167.1">
    <property type="nucleotide sequence ID" value="NZ_CP028811.1"/>
</dbReference>
<dbReference type="KEGG" id="fmg:HYN48_12390"/>
<protein>
    <recommendedName>
        <fullName evidence="2">PKD domain-containing protein</fullName>
    </recommendedName>
</protein>
<dbReference type="PROSITE" id="PS51257">
    <property type="entry name" value="PROKAR_LIPOPROTEIN"/>
    <property type="match status" value="1"/>
</dbReference>
<dbReference type="OrthoDB" id="5381604at2"/>
<keyword evidence="1" id="KW-0732">Signal</keyword>
<keyword evidence="4" id="KW-1185">Reference proteome</keyword>
<gene>
    <name evidence="3" type="ORF">HYN48_12390</name>
</gene>